<name>F8AHQ5_PYRYC</name>
<dbReference type="GeneID" id="10837074"/>
<dbReference type="STRING" id="529709.PYCH_04980"/>
<dbReference type="EMBL" id="CP002779">
    <property type="protein sequence ID" value="AEH24188.1"/>
    <property type="molecule type" value="Genomic_DNA"/>
</dbReference>
<dbReference type="InterPro" id="IPR036388">
    <property type="entry name" value="WH-like_DNA-bd_sf"/>
</dbReference>
<keyword evidence="3" id="KW-1185">Reference proteome</keyword>
<evidence type="ECO:0000313" key="3">
    <source>
        <dbReference type="Proteomes" id="UP000008386"/>
    </source>
</evidence>
<dbReference type="Proteomes" id="UP000008386">
    <property type="component" value="Chromosome"/>
</dbReference>
<feature type="domain" description="Helix-turn-helix type 11" evidence="1">
    <location>
        <begin position="140"/>
        <end position="176"/>
    </location>
</feature>
<proteinExistence type="predicted"/>
<dbReference type="AlphaFoldDB" id="F8AHQ5"/>
<dbReference type="InterPro" id="IPR013196">
    <property type="entry name" value="HTH_11"/>
</dbReference>
<dbReference type="eggNOG" id="arCOG05829">
    <property type="taxonomic scope" value="Archaea"/>
</dbReference>
<evidence type="ECO:0000259" key="1">
    <source>
        <dbReference type="Pfam" id="PF08279"/>
    </source>
</evidence>
<dbReference type="Pfam" id="PF08279">
    <property type="entry name" value="HTH_11"/>
    <property type="match status" value="1"/>
</dbReference>
<gene>
    <name evidence="2" type="ordered locus">PYCH_04980</name>
</gene>
<sequence length="184" mass="20658">MLVILHCEGTNVGECLKKLEESAMEKLPHRGKIKGSKIRIGMGAFMSVSVILTIDPAEPYKPGVITAYAVAGSKETALEELQAKLNERIRPDMVLEDFDVEVYTTPVTRRTYAVGVVTYNRPAKGEFEDMKLVDRRKLLAKLLELLNYNPKALNISELARMFGVSRDSIYNDIQQILGERRAKS</sequence>
<protein>
    <recommendedName>
        <fullName evidence="1">Helix-turn-helix type 11 domain-containing protein</fullName>
    </recommendedName>
</protein>
<dbReference type="HOGENOM" id="CLU_126381_0_0_2"/>
<dbReference type="InterPro" id="IPR036390">
    <property type="entry name" value="WH_DNA-bd_sf"/>
</dbReference>
<dbReference type="Gene3D" id="1.10.10.10">
    <property type="entry name" value="Winged helix-like DNA-binding domain superfamily/Winged helix DNA-binding domain"/>
    <property type="match status" value="1"/>
</dbReference>
<dbReference type="OrthoDB" id="85398at2157"/>
<dbReference type="SUPFAM" id="SSF46785">
    <property type="entry name" value="Winged helix' DNA-binding domain"/>
    <property type="match status" value="1"/>
</dbReference>
<accession>F8AHQ5</accession>
<organism evidence="2 3">
    <name type="scientific">Pyrococcus yayanosii (strain CH1 / JCM 16557)</name>
    <dbReference type="NCBI Taxonomy" id="529709"/>
    <lineage>
        <taxon>Archaea</taxon>
        <taxon>Methanobacteriati</taxon>
        <taxon>Methanobacteriota</taxon>
        <taxon>Thermococci</taxon>
        <taxon>Thermococcales</taxon>
        <taxon>Thermococcaceae</taxon>
        <taxon>Pyrococcus</taxon>
    </lineage>
</organism>
<reference evidence="2 3" key="1">
    <citation type="journal article" date="2011" name="J. Bacteriol.">
        <title>Complete genome sequence of the obligate piezophilic hyperthermophilic archaeon Pyrococcus yayanosii CH1.</title>
        <authorList>
            <person name="Jun X."/>
            <person name="Lupeng L."/>
            <person name="Minjuan X."/>
            <person name="Oger P."/>
            <person name="Fengping W."/>
            <person name="Jebbar M."/>
            <person name="Xiang X."/>
        </authorList>
    </citation>
    <scope>NUCLEOTIDE SEQUENCE [LARGE SCALE GENOMIC DNA]</scope>
    <source>
        <strain evidence="3">CH1 / JCM 16557</strain>
    </source>
</reference>
<dbReference type="KEGG" id="pya:PYCH_04980"/>
<dbReference type="RefSeq" id="WP_013905245.1">
    <property type="nucleotide sequence ID" value="NC_015680.1"/>
</dbReference>
<evidence type="ECO:0000313" key="2">
    <source>
        <dbReference type="EMBL" id="AEH24188.1"/>
    </source>
</evidence>